<comment type="caution">
    <text evidence="3">The sequence shown here is derived from an EMBL/GenBank/DDBJ whole genome shotgun (WGS) entry which is preliminary data.</text>
</comment>
<proteinExistence type="predicted"/>
<dbReference type="Gene3D" id="3.40.50.1820">
    <property type="entry name" value="alpha/beta hydrolase"/>
    <property type="match status" value="1"/>
</dbReference>
<dbReference type="InterPro" id="IPR010520">
    <property type="entry name" value="FrsA-like"/>
</dbReference>
<keyword evidence="1" id="KW-0378">Hydrolase</keyword>
<feature type="region of interest" description="Disordered" evidence="2">
    <location>
        <begin position="1"/>
        <end position="67"/>
    </location>
</feature>
<dbReference type="Pfam" id="PF06500">
    <property type="entry name" value="FrsA-like"/>
    <property type="match status" value="1"/>
</dbReference>
<dbReference type="InterPro" id="IPR029058">
    <property type="entry name" value="AB_hydrolase_fold"/>
</dbReference>
<evidence type="ECO:0000313" key="3">
    <source>
        <dbReference type="EMBL" id="OZI23970.1"/>
    </source>
</evidence>
<gene>
    <name evidence="3" type="ORF">CAL26_11230</name>
</gene>
<dbReference type="EMBL" id="NEVJ01000002">
    <property type="protein sequence ID" value="OZI23970.1"/>
    <property type="molecule type" value="Genomic_DNA"/>
</dbReference>
<evidence type="ECO:0000256" key="1">
    <source>
        <dbReference type="ARBA" id="ARBA00022801"/>
    </source>
</evidence>
<reference evidence="3" key="1">
    <citation type="submission" date="2017-05" db="EMBL/GenBank/DDBJ databases">
        <title>Complete and WGS of Bordetella genogroups.</title>
        <authorList>
            <person name="Spilker T."/>
            <person name="Lipuma J."/>
        </authorList>
    </citation>
    <scope>NUCLEOTIDE SEQUENCE</scope>
    <source>
        <strain evidence="3">AU21707</strain>
    </source>
</reference>
<dbReference type="Gene3D" id="1.20.1440.110">
    <property type="entry name" value="acylaminoacyl peptidase"/>
    <property type="match status" value="1"/>
</dbReference>
<sequence>MRRPVRPRSSPRSGRTTTRSGAAPSATWAWKRRSEPPHERRRGRGAASKKEKRSMTAPERPSPKYEPFGWHHWPDDFWMSYQFRRGLGETQEGGGAVSEVFQAATHITAGDFETWYTAWRHIADRNARRGDEALAAGHVRTAMNCWLRAANYYREAEFWLTPDDPRRLDAFTQAERASANAFTRMDPPGEIVEIPYEGGKTLPAYFVRSANGGPRQPVLISVGGLDSYKDELWFMTGRGAVQRGMSVLMVDGPGQGGALRRHGLVTRHDYEVPIGRCIDWLSARPDVDTSRIAVSGSSLGGYYSARAASMDSRLAACISHGAIWDIHERWKARDDNHGLAGHIKWVFGARDMAEATEIARPFTLEGVLEHMKCPYLIIHGGHDVLGVEAVRKVHDYATAHGVKATLKLTSEEETGAEHCQHDNPTLGQELMLDWLADVFGIDQNTLSFFPG</sequence>
<keyword evidence="4" id="KW-1185">Reference proteome</keyword>
<dbReference type="InterPro" id="IPR050261">
    <property type="entry name" value="FrsA_esterase"/>
</dbReference>
<dbReference type="PANTHER" id="PTHR22946:SF12">
    <property type="entry name" value="CONIDIAL PIGMENT BIOSYNTHESIS PROTEIN AYG1 (AFU_ORTHOLOGUE AFUA_2G17550)"/>
    <property type="match status" value="1"/>
</dbReference>
<accession>A0A261RH72</accession>
<evidence type="ECO:0008006" key="5">
    <source>
        <dbReference type="Google" id="ProtNLM"/>
    </source>
</evidence>
<evidence type="ECO:0000313" key="4">
    <source>
        <dbReference type="Proteomes" id="UP000216857"/>
    </source>
</evidence>
<organism evidence="3 4">
    <name type="scientific">Bordetella genomosp. 9</name>
    <dbReference type="NCBI Taxonomy" id="1416803"/>
    <lineage>
        <taxon>Bacteria</taxon>
        <taxon>Pseudomonadati</taxon>
        <taxon>Pseudomonadota</taxon>
        <taxon>Betaproteobacteria</taxon>
        <taxon>Burkholderiales</taxon>
        <taxon>Alcaligenaceae</taxon>
        <taxon>Bordetella</taxon>
    </lineage>
</organism>
<dbReference type="GO" id="GO:0016787">
    <property type="term" value="F:hydrolase activity"/>
    <property type="evidence" value="ECO:0007669"/>
    <property type="project" value="UniProtKB-KW"/>
</dbReference>
<dbReference type="PANTHER" id="PTHR22946">
    <property type="entry name" value="DIENELACTONE HYDROLASE DOMAIN-CONTAINING PROTEIN-RELATED"/>
    <property type="match status" value="1"/>
</dbReference>
<dbReference type="Proteomes" id="UP000216857">
    <property type="component" value="Unassembled WGS sequence"/>
</dbReference>
<protein>
    <recommendedName>
        <fullName evidence="5">Peptidase S9 prolyl oligopeptidase catalytic domain-containing protein</fullName>
    </recommendedName>
</protein>
<feature type="compositionally biased region" description="Low complexity" evidence="2">
    <location>
        <begin position="7"/>
        <end position="21"/>
    </location>
</feature>
<evidence type="ECO:0000256" key="2">
    <source>
        <dbReference type="SAM" id="MobiDB-lite"/>
    </source>
</evidence>
<name>A0A261RH72_9BORD</name>
<dbReference type="SUPFAM" id="SSF53474">
    <property type="entry name" value="alpha/beta-Hydrolases"/>
    <property type="match status" value="1"/>
</dbReference>
<dbReference type="OrthoDB" id="9812921at2"/>
<dbReference type="AlphaFoldDB" id="A0A261RH72"/>